<comment type="subcellular location">
    <subcellularLocation>
        <location evidence="1">Cell membrane</location>
        <topology evidence="1">Multi-pass membrane protein</topology>
    </subcellularLocation>
</comment>
<dbReference type="GO" id="GO:0044780">
    <property type="term" value="P:bacterial-type flagellum assembly"/>
    <property type="evidence" value="ECO:0007669"/>
    <property type="project" value="TreeGrafter"/>
</dbReference>
<evidence type="ECO:0000256" key="2">
    <source>
        <dbReference type="ARBA" id="ARBA00008835"/>
    </source>
</evidence>
<gene>
    <name evidence="7" type="ORF">C8J48_2851</name>
</gene>
<evidence type="ECO:0000256" key="6">
    <source>
        <dbReference type="ARBA" id="ARBA00023136"/>
    </source>
</evidence>
<evidence type="ECO:0000256" key="1">
    <source>
        <dbReference type="ARBA" id="ARBA00004651"/>
    </source>
</evidence>
<dbReference type="Gene3D" id="1.10.8.540">
    <property type="entry name" value="FHIPEP family, domain 3"/>
    <property type="match status" value="1"/>
</dbReference>
<keyword evidence="5" id="KW-1133">Transmembrane helix</keyword>
<dbReference type="AlphaFoldDB" id="A0A2T4Z3Q1"/>
<evidence type="ECO:0000256" key="3">
    <source>
        <dbReference type="ARBA" id="ARBA00022475"/>
    </source>
</evidence>
<keyword evidence="8" id="KW-1185">Reference proteome</keyword>
<dbReference type="Pfam" id="PF00771">
    <property type="entry name" value="FHIPEP"/>
    <property type="match status" value="1"/>
</dbReference>
<dbReference type="InterPro" id="IPR042193">
    <property type="entry name" value="FHIPEP_3"/>
</dbReference>
<evidence type="ECO:0000256" key="5">
    <source>
        <dbReference type="ARBA" id="ARBA00022989"/>
    </source>
</evidence>
<dbReference type="GO" id="GO:0005886">
    <property type="term" value="C:plasma membrane"/>
    <property type="evidence" value="ECO:0007669"/>
    <property type="project" value="UniProtKB-SubCell"/>
</dbReference>
<proteinExistence type="inferred from homology"/>
<dbReference type="RefSeq" id="WP_170105553.1">
    <property type="nucleotide sequence ID" value="NZ_PZZP01000002.1"/>
</dbReference>
<dbReference type="PANTHER" id="PTHR30161">
    <property type="entry name" value="FLAGELLAR EXPORT PROTEIN, MEMBRANE FLHA SUBUNIT-RELATED"/>
    <property type="match status" value="1"/>
</dbReference>
<sequence length="250" mass="28984">MADWSLSDAYGEQTGDILSLELGNNLYEQLLSDPHFSRRIQSVRKEVFNRLGVYLPSVRIRSHSELEPNHYRICIRGNRLADGILHPPLRFSLTAKEGTVALHPVERVNGRWNPQEGEEAATILLTHLRQVIDRRLDQLITYDWVARWLKQAKSHTPDLVKELEERGLTPGILWSISKLLLKERVPLHPFEELLETVLEYYLIHPHEGYTPPEWTHPHPSDIAKFIAHKKKDRRLPLRSNKAKVIGFNGK</sequence>
<dbReference type="GO" id="GO:0009306">
    <property type="term" value="P:protein secretion"/>
    <property type="evidence" value="ECO:0007669"/>
    <property type="project" value="InterPro"/>
</dbReference>
<keyword evidence="4" id="KW-0812">Transmembrane</keyword>
<keyword evidence="3" id="KW-1003">Cell membrane</keyword>
<dbReference type="Proteomes" id="UP000241639">
    <property type="component" value="Unassembled WGS sequence"/>
</dbReference>
<dbReference type="PANTHER" id="PTHR30161:SF1">
    <property type="entry name" value="FLAGELLAR BIOSYNTHESIS PROTEIN FLHA-RELATED"/>
    <property type="match status" value="1"/>
</dbReference>
<accession>A0A2T4Z3Q1</accession>
<name>A0A2T4Z3Q1_9BACL</name>
<evidence type="ECO:0000313" key="7">
    <source>
        <dbReference type="EMBL" id="PTM56529.1"/>
    </source>
</evidence>
<comment type="similarity">
    <text evidence="2">Belongs to the FHIPEP (flagella/HR/invasion proteins export pore) family.</text>
</comment>
<comment type="caution">
    <text evidence="7">The sequence shown here is derived from an EMBL/GenBank/DDBJ whole genome shotgun (WGS) entry which is preliminary data.</text>
</comment>
<dbReference type="EMBL" id="PZZP01000002">
    <property type="protein sequence ID" value="PTM56529.1"/>
    <property type="molecule type" value="Genomic_DNA"/>
</dbReference>
<organism evidence="7 8">
    <name type="scientific">Desmospora activa DSM 45169</name>
    <dbReference type="NCBI Taxonomy" id="1121389"/>
    <lineage>
        <taxon>Bacteria</taxon>
        <taxon>Bacillati</taxon>
        <taxon>Bacillota</taxon>
        <taxon>Bacilli</taxon>
        <taxon>Bacillales</taxon>
        <taxon>Thermoactinomycetaceae</taxon>
        <taxon>Desmospora</taxon>
    </lineage>
</organism>
<reference evidence="7 8" key="1">
    <citation type="submission" date="2018-04" db="EMBL/GenBank/DDBJ databases">
        <title>Genomic Encyclopedia of Archaeal and Bacterial Type Strains, Phase II (KMG-II): from individual species to whole genera.</title>
        <authorList>
            <person name="Goeker M."/>
        </authorList>
    </citation>
    <scope>NUCLEOTIDE SEQUENCE [LARGE SCALE GENOMIC DNA]</scope>
    <source>
        <strain evidence="7 8">DSM 45169</strain>
    </source>
</reference>
<dbReference type="InterPro" id="IPR042194">
    <property type="entry name" value="FHIPEP_1"/>
</dbReference>
<evidence type="ECO:0000313" key="8">
    <source>
        <dbReference type="Proteomes" id="UP000241639"/>
    </source>
</evidence>
<dbReference type="InterPro" id="IPR001712">
    <property type="entry name" value="T3SS_FHIPEP"/>
</dbReference>
<keyword evidence="6" id="KW-0472">Membrane</keyword>
<dbReference type="Gene3D" id="3.40.30.60">
    <property type="entry name" value="FHIPEP family, domain 1"/>
    <property type="match status" value="1"/>
</dbReference>
<evidence type="ECO:0000256" key="4">
    <source>
        <dbReference type="ARBA" id="ARBA00022692"/>
    </source>
</evidence>
<protein>
    <submittedName>
        <fullName evidence="7">FHIPEP family protein</fullName>
    </submittedName>
</protein>